<dbReference type="SUPFAM" id="SSF56091">
    <property type="entry name" value="DNA ligase/mRNA capping enzyme, catalytic domain"/>
    <property type="match status" value="1"/>
</dbReference>
<dbReference type="RefSeq" id="WP_138672022.1">
    <property type="nucleotide sequence ID" value="NZ_VCKY01000204.1"/>
</dbReference>
<reference evidence="2 3" key="1">
    <citation type="submission" date="2019-05" db="EMBL/GenBank/DDBJ databases">
        <title>Draft genome sequence of Nonomuraea turkmeniaca DSM 43926.</title>
        <authorList>
            <person name="Saricaoglu S."/>
            <person name="Isik K."/>
        </authorList>
    </citation>
    <scope>NUCLEOTIDE SEQUENCE [LARGE SCALE GENOMIC DNA]</scope>
    <source>
        <strain evidence="2 3">DSM 43926</strain>
    </source>
</reference>
<dbReference type="AlphaFoldDB" id="A0A5S4F2J6"/>
<dbReference type="Pfam" id="PF09414">
    <property type="entry name" value="RNA_ligase"/>
    <property type="match status" value="1"/>
</dbReference>
<proteinExistence type="predicted"/>
<dbReference type="EMBL" id="VCKY01000204">
    <property type="protein sequence ID" value="TMR10108.1"/>
    <property type="molecule type" value="Genomic_DNA"/>
</dbReference>
<gene>
    <name evidence="2" type="ORF">ETD86_41010</name>
</gene>
<evidence type="ECO:0000259" key="1">
    <source>
        <dbReference type="Pfam" id="PF09414"/>
    </source>
</evidence>
<dbReference type="OrthoDB" id="5493578at2"/>
<sequence>MRFPLDDEAVQDKVNTLTKYPSIPTYHEMTHISRSGMLTETPTVYTGPVLLTEKADGVNVRMTRLPDGDWLIGLREEWLTARGDRVPARDFGVVKAVRDLMPRIEPQSGAVVTLYAEVFGSKAMNAWKNYGDGTASVRLFDVSVIDLGMLELDRDRLSSWRKNGGQPFLAEADLQAMAARVGVELTPRLGEIDGADLPDSVDGMRAFLEPYRTTRLATSGIPGFSEGVVFRSPDRGTISKARFTDYDKTIRLRAEADRLARKRDRGTADAAF</sequence>
<name>A0A5S4F2J6_9ACTN</name>
<dbReference type="InterPro" id="IPR021122">
    <property type="entry name" value="RNA_ligase_dom_REL/Rnl2"/>
</dbReference>
<comment type="caution">
    <text evidence="2">The sequence shown here is derived from an EMBL/GenBank/DDBJ whole genome shotgun (WGS) entry which is preliminary data.</text>
</comment>
<dbReference type="Proteomes" id="UP000309128">
    <property type="component" value="Unassembled WGS sequence"/>
</dbReference>
<organism evidence="2 3">
    <name type="scientific">Nonomuraea turkmeniaca</name>
    <dbReference type="NCBI Taxonomy" id="103838"/>
    <lineage>
        <taxon>Bacteria</taxon>
        <taxon>Bacillati</taxon>
        <taxon>Actinomycetota</taxon>
        <taxon>Actinomycetes</taxon>
        <taxon>Streptosporangiales</taxon>
        <taxon>Streptosporangiaceae</taxon>
        <taxon>Nonomuraea</taxon>
    </lineage>
</organism>
<accession>A0A5S4F2J6</accession>
<feature type="domain" description="RNA ligase" evidence="1">
    <location>
        <begin position="48"/>
        <end position="235"/>
    </location>
</feature>
<keyword evidence="3" id="KW-1185">Reference proteome</keyword>
<evidence type="ECO:0000313" key="3">
    <source>
        <dbReference type="Proteomes" id="UP000309128"/>
    </source>
</evidence>
<evidence type="ECO:0000313" key="2">
    <source>
        <dbReference type="EMBL" id="TMR10108.1"/>
    </source>
</evidence>
<protein>
    <recommendedName>
        <fullName evidence="1">RNA ligase domain-containing protein</fullName>
    </recommendedName>
</protein>